<dbReference type="NCBIfam" id="TIGR00730">
    <property type="entry name" value="Rossman fold protein, TIGR00730 family"/>
    <property type="match status" value="1"/>
</dbReference>
<dbReference type="InterPro" id="IPR052341">
    <property type="entry name" value="LOG_family_nucleotidases"/>
</dbReference>
<gene>
    <name evidence="4" type="ORF">ACFP85_08075</name>
</gene>
<evidence type="ECO:0000313" key="4">
    <source>
        <dbReference type="EMBL" id="MFC6440100.1"/>
    </source>
</evidence>
<evidence type="ECO:0000256" key="3">
    <source>
        <dbReference type="ARBA" id="ARBA00031983"/>
    </source>
</evidence>
<dbReference type="PANTHER" id="PTHR43393">
    <property type="entry name" value="CYTOKININ RIBOSIDE 5'-MONOPHOSPHATE PHOSPHORIBOHYDROLASE"/>
    <property type="match status" value="1"/>
</dbReference>
<accession>A0ABW1XJF1</accession>
<dbReference type="EC" id="3.2.2.4" evidence="2"/>
<comment type="caution">
    <text evidence="4">The sequence shown here is derived from an EMBL/GenBank/DDBJ whole genome shotgun (WGS) entry which is preliminary data.</text>
</comment>
<keyword evidence="5" id="KW-1185">Reference proteome</keyword>
<organism evidence="4 5">
    <name type="scientific">Pseudobowmanella zhangzhouensis</name>
    <dbReference type="NCBI Taxonomy" id="1537679"/>
    <lineage>
        <taxon>Bacteria</taxon>
        <taxon>Pseudomonadati</taxon>
        <taxon>Pseudomonadota</taxon>
        <taxon>Gammaproteobacteria</taxon>
        <taxon>Alteromonadales</taxon>
        <taxon>Alteromonadaceae</taxon>
    </lineage>
</organism>
<dbReference type="PANTHER" id="PTHR43393:SF3">
    <property type="entry name" value="LYSINE DECARBOXYLASE-LIKE PROTEIN"/>
    <property type="match status" value="1"/>
</dbReference>
<evidence type="ECO:0000256" key="1">
    <source>
        <dbReference type="ARBA" id="ARBA00000274"/>
    </source>
</evidence>
<name>A0ABW1XJF1_9ALTE</name>
<dbReference type="Pfam" id="PF03641">
    <property type="entry name" value="Lysine_decarbox"/>
    <property type="match status" value="1"/>
</dbReference>
<dbReference type="InterPro" id="IPR005269">
    <property type="entry name" value="LOG"/>
</dbReference>
<sequence>MLKPQQPKCHQFHNASEDLAHARLDPDATEQSRSSAYRLAYDDLDFVLRDEMRPVRLLMELSKTELTLQDNDIQQTVVIFGSARTLSPEQATAELEQVEAAMQKQPQCDALKKQHALAKQAVKRSDYYQHARLLARLITEQSHRADYADVCITTGGGPGIMEAANRGAFEAGGKSIGLNIILPHEQHPNPYISPELCFRFHYFAMRKMHFLLRARALVVFPGGFGTLDELFETLTLVQTGKIQKFPILLFNQQYWRSLINFDLLVEEGMISAEDMQTFRFVESAEEAWQLIHQALLDDVKG</sequence>
<dbReference type="InterPro" id="IPR031100">
    <property type="entry name" value="LOG_fam"/>
</dbReference>
<dbReference type="EMBL" id="JBHSUS010000001">
    <property type="protein sequence ID" value="MFC6440100.1"/>
    <property type="molecule type" value="Genomic_DNA"/>
</dbReference>
<evidence type="ECO:0000313" key="5">
    <source>
        <dbReference type="Proteomes" id="UP001596364"/>
    </source>
</evidence>
<protein>
    <recommendedName>
        <fullName evidence="3">AMP nucleosidase</fullName>
        <ecNumber evidence="2">3.2.2.4</ecNumber>
    </recommendedName>
    <alternativeName>
        <fullName evidence="3">AMP nucleosidase</fullName>
    </alternativeName>
</protein>
<dbReference type="Proteomes" id="UP001596364">
    <property type="component" value="Unassembled WGS sequence"/>
</dbReference>
<dbReference type="RefSeq" id="WP_254426517.1">
    <property type="nucleotide sequence ID" value="NZ_JBHSUS010000001.1"/>
</dbReference>
<proteinExistence type="predicted"/>
<reference evidence="5" key="1">
    <citation type="journal article" date="2019" name="Int. J. Syst. Evol. Microbiol.">
        <title>The Global Catalogue of Microorganisms (GCM) 10K type strain sequencing project: providing services to taxonomists for standard genome sequencing and annotation.</title>
        <authorList>
            <consortium name="The Broad Institute Genomics Platform"/>
            <consortium name="The Broad Institute Genome Sequencing Center for Infectious Disease"/>
            <person name="Wu L."/>
            <person name="Ma J."/>
        </authorList>
    </citation>
    <scope>NUCLEOTIDE SEQUENCE [LARGE SCALE GENOMIC DNA]</scope>
    <source>
        <strain evidence="5">CGMCC 1.16031</strain>
    </source>
</reference>
<dbReference type="SUPFAM" id="SSF102405">
    <property type="entry name" value="MCP/YpsA-like"/>
    <property type="match status" value="1"/>
</dbReference>
<dbReference type="Gene3D" id="3.40.50.450">
    <property type="match status" value="1"/>
</dbReference>
<evidence type="ECO:0000256" key="2">
    <source>
        <dbReference type="ARBA" id="ARBA00011985"/>
    </source>
</evidence>
<comment type="catalytic activity">
    <reaction evidence="1">
        <text>AMP + H2O = D-ribose 5-phosphate + adenine</text>
        <dbReference type="Rhea" id="RHEA:20129"/>
        <dbReference type="ChEBI" id="CHEBI:15377"/>
        <dbReference type="ChEBI" id="CHEBI:16708"/>
        <dbReference type="ChEBI" id="CHEBI:78346"/>
        <dbReference type="ChEBI" id="CHEBI:456215"/>
        <dbReference type="EC" id="3.2.2.4"/>
    </reaction>
</comment>